<feature type="domain" description="Nudix hydrolase" evidence="1">
    <location>
        <begin position="1"/>
        <end position="141"/>
    </location>
</feature>
<dbReference type="SUPFAM" id="SSF55811">
    <property type="entry name" value="Nudix"/>
    <property type="match status" value="1"/>
</dbReference>
<dbReference type="Proteomes" id="UP000177871">
    <property type="component" value="Unassembled WGS sequence"/>
</dbReference>
<dbReference type="Gene3D" id="3.90.79.10">
    <property type="entry name" value="Nucleoside Triphosphate Pyrophosphohydrolase"/>
    <property type="match status" value="1"/>
</dbReference>
<dbReference type="Pfam" id="PF00293">
    <property type="entry name" value="NUDIX"/>
    <property type="match status" value="1"/>
</dbReference>
<dbReference type="AlphaFoldDB" id="A0A1F6A4H5"/>
<evidence type="ECO:0000313" key="2">
    <source>
        <dbReference type="EMBL" id="OGG19638.1"/>
    </source>
</evidence>
<dbReference type="EMBL" id="MFJK01000005">
    <property type="protein sequence ID" value="OGG19638.1"/>
    <property type="molecule type" value="Genomic_DNA"/>
</dbReference>
<accession>A0A1F6A4H5</accession>
<evidence type="ECO:0000259" key="1">
    <source>
        <dbReference type="PROSITE" id="PS51462"/>
    </source>
</evidence>
<dbReference type="InterPro" id="IPR015797">
    <property type="entry name" value="NUDIX_hydrolase-like_dom_sf"/>
</dbReference>
<evidence type="ECO:0000313" key="3">
    <source>
        <dbReference type="Proteomes" id="UP000177871"/>
    </source>
</evidence>
<dbReference type="InterPro" id="IPR000086">
    <property type="entry name" value="NUDIX_hydrolase_dom"/>
</dbReference>
<comment type="caution">
    <text evidence="2">The sequence shown here is derived from an EMBL/GenBank/DDBJ whole genome shotgun (WGS) entry which is preliminary data.</text>
</comment>
<name>A0A1F6A4H5_9BACT</name>
<dbReference type="CDD" id="cd02883">
    <property type="entry name" value="NUDIX_Hydrolase"/>
    <property type="match status" value="1"/>
</dbReference>
<dbReference type="PROSITE" id="PS51462">
    <property type="entry name" value="NUDIX"/>
    <property type="match status" value="1"/>
</dbReference>
<gene>
    <name evidence="2" type="ORF">A2721_00795</name>
</gene>
<organism evidence="2 3">
    <name type="scientific">Candidatus Gottesmanbacteria bacterium RIFCSPHIGHO2_01_FULL_47_48</name>
    <dbReference type="NCBI Taxonomy" id="1798381"/>
    <lineage>
        <taxon>Bacteria</taxon>
        <taxon>Candidatus Gottesmaniibacteriota</taxon>
    </lineage>
</organism>
<sequence length="146" mass="16527">MVSKVQILQKLALISGDKILVLKRAPGNRSRPNTWDSTGGNVDDEDVKPQNEDILLAALKREVVEEIGVGLTGEKIEIVYIDSGLNSEGNLVIWLGYKCQLKSPPEIKPRSEHSEFKWVSKNEFLKLDFGYAEQSMKEQIERVHYT</sequence>
<protein>
    <recommendedName>
        <fullName evidence="1">Nudix hydrolase domain-containing protein</fullName>
    </recommendedName>
</protein>
<dbReference type="STRING" id="1798381.A2721_00795"/>
<proteinExistence type="predicted"/>
<reference evidence="2 3" key="1">
    <citation type="journal article" date="2016" name="Nat. Commun.">
        <title>Thousands of microbial genomes shed light on interconnected biogeochemical processes in an aquifer system.</title>
        <authorList>
            <person name="Anantharaman K."/>
            <person name="Brown C.T."/>
            <person name="Hug L.A."/>
            <person name="Sharon I."/>
            <person name="Castelle C.J."/>
            <person name="Probst A.J."/>
            <person name="Thomas B.C."/>
            <person name="Singh A."/>
            <person name="Wilkins M.J."/>
            <person name="Karaoz U."/>
            <person name="Brodie E.L."/>
            <person name="Williams K.H."/>
            <person name="Hubbard S.S."/>
            <person name="Banfield J.F."/>
        </authorList>
    </citation>
    <scope>NUCLEOTIDE SEQUENCE [LARGE SCALE GENOMIC DNA]</scope>
</reference>